<dbReference type="Pfam" id="PF08718">
    <property type="entry name" value="GLTP"/>
    <property type="match status" value="1"/>
</dbReference>
<dbReference type="SUPFAM" id="SSF110004">
    <property type="entry name" value="Glycolipid transfer protein, GLTP"/>
    <property type="match status" value="1"/>
</dbReference>
<dbReference type="PANTHER" id="PTHR10219">
    <property type="entry name" value="GLYCOLIPID TRANSFER PROTEIN-RELATED"/>
    <property type="match status" value="1"/>
</dbReference>
<accession>A0A8J9SZS2</accession>
<dbReference type="EMBL" id="OU594951">
    <property type="protein sequence ID" value="CAG9278698.1"/>
    <property type="molecule type" value="Genomic_DNA"/>
</dbReference>
<dbReference type="Proteomes" id="UP000836788">
    <property type="component" value="Chromosome 10"/>
</dbReference>
<organism evidence="3">
    <name type="scientific">Phaeodactylum tricornutum</name>
    <name type="common">Diatom</name>
    <dbReference type="NCBI Taxonomy" id="2850"/>
    <lineage>
        <taxon>Eukaryota</taxon>
        <taxon>Sar</taxon>
        <taxon>Stramenopiles</taxon>
        <taxon>Ochrophyta</taxon>
        <taxon>Bacillariophyta</taxon>
        <taxon>Bacillariophyceae</taxon>
        <taxon>Bacillariophycidae</taxon>
        <taxon>Naviculales</taxon>
        <taxon>Phaeodactylaceae</taxon>
        <taxon>Phaeodactylum</taxon>
    </lineage>
</organism>
<sequence>MLSRLPFRCMLLLLASSHAEASAAAAATGNSFRKTYSAAASRRAKALSRPLLKSSVKYRRIVAPTSISDRSRRMGALMVAELKRKLHTKVADLSEAFEPVLKARGILCELDTLYLLKACRKLEMTMKLIGQRQSAREMENNIHKVEALYHSAPHARRKTLEMLLEYEKELGIHQPNGILKDPSVAMGFLWIRRSLSFQYKMYSLILDSNLSTTEAALSAYRTELEPFHGWALQRIHTLALKTTPPSHELLATIGGFRDENFGRIEEEV</sequence>
<evidence type="ECO:0000256" key="1">
    <source>
        <dbReference type="SAM" id="SignalP"/>
    </source>
</evidence>
<dbReference type="InterPro" id="IPR036497">
    <property type="entry name" value="GLTP_sf"/>
</dbReference>
<gene>
    <name evidence="3" type="ORF">PTTT1_LOCUS7749</name>
</gene>
<feature type="domain" description="Glycolipid transfer protein" evidence="2">
    <location>
        <begin position="111"/>
        <end position="254"/>
    </location>
</feature>
<dbReference type="GO" id="GO:0005829">
    <property type="term" value="C:cytosol"/>
    <property type="evidence" value="ECO:0007669"/>
    <property type="project" value="TreeGrafter"/>
</dbReference>
<dbReference type="Gene3D" id="1.10.3520.10">
    <property type="entry name" value="Glycolipid transfer protein"/>
    <property type="match status" value="1"/>
</dbReference>
<feature type="signal peptide" evidence="1">
    <location>
        <begin position="1"/>
        <end position="21"/>
    </location>
</feature>
<dbReference type="GO" id="GO:1902387">
    <property type="term" value="F:ceramide 1-phosphate binding"/>
    <property type="evidence" value="ECO:0007669"/>
    <property type="project" value="TreeGrafter"/>
</dbReference>
<dbReference type="GO" id="GO:0016020">
    <property type="term" value="C:membrane"/>
    <property type="evidence" value="ECO:0007669"/>
    <property type="project" value="TreeGrafter"/>
</dbReference>
<keyword evidence="1" id="KW-0732">Signal</keyword>
<proteinExistence type="predicted"/>
<feature type="chain" id="PRO_5035421527" description="Glycolipid transfer protein domain-containing protein" evidence="1">
    <location>
        <begin position="22"/>
        <end position="268"/>
    </location>
</feature>
<reference evidence="3" key="1">
    <citation type="submission" date="2022-02" db="EMBL/GenBank/DDBJ databases">
        <authorList>
            <person name="Giguere J D."/>
        </authorList>
    </citation>
    <scope>NUCLEOTIDE SEQUENCE</scope>
    <source>
        <strain evidence="3">CCAP 1055/1</strain>
    </source>
</reference>
<dbReference type="AlphaFoldDB" id="A0A8J9SZS2"/>
<evidence type="ECO:0000259" key="2">
    <source>
        <dbReference type="Pfam" id="PF08718"/>
    </source>
</evidence>
<dbReference type="InterPro" id="IPR014830">
    <property type="entry name" value="Glycolipid_transfer_prot_dom"/>
</dbReference>
<dbReference type="PANTHER" id="PTHR10219:SF43">
    <property type="entry name" value="GLYCOLIPID TRANSFER PROTEIN DOMAIN-CONTAINING PROTEIN"/>
    <property type="match status" value="1"/>
</dbReference>
<evidence type="ECO:0000313" key="3">
    <source>
        <dbReference type="EMBL" id="CAG9278698.1"/>
    </source>
</evidence>
<name>A0A8J9SZS2_PHATR</name>
<dbReference type="GO" id="GO:1902388">
    <property type="term" value="F:ceramide 1-phosphate transfer activity"/>
    <property type="evidence" value="ECO:0007669"/>
    <property type="project" value="TreeGrafter"/>
</dbReference>
<feature type="non-terminal residue" evidence="3">
    <location>
        <position position="268"/>
    </location>
</feature>
<protein>
    <recommendedName>
        <fullName evidence="2">Glycolipid transfer protein domain-containing protein</fullName>
    </recommendedName>
</protein>